<proteinExistence type="predicted"/>
<dbReference type="SUPFAM" id="SSF55729">
    <property type="entry name" value="Acyl-CoA N-acyltransferases (Nat)"/>
    <property type="match status" value="1"/>
</dbReference>
<dbReference type="RefSeq" id="WP_129590763.1">
    <property type="nucleotide sequence ID" value="NZ_CP049253.1"/>
</dbReference>
<evidence type="ECO:0000313" key="1">
    <source>
        <dbReference type="EMBL" id="MBP2435931.1"/>
    </source>
</evidence>
<dbReference type="Proteomes" id="UP001519362">
    <property type="component" value="Unassembled WGS sequence"/>
</dbReference>
<name>A0ABS4ZHG3_9MICO</name>
<organism evidence="1 2">
    <name type="scientific">Microbacterium amylolyticum</name>
    <dbReference type="NCBI Taxonomy" id="936337"/>
    <lineage>
        <taxon>Bacteria</taxon>
        <taxon>Bacillati</taxon>
        <taxon>Actinomycetota</taxon>
        <taxon>Actinomycetes</taxon>
        <taxon>Micrococcales</taxon>
        <taxon>Microbacteriaceae</taxon>
        <taxon>Microbacterium</taxon>
    </lineage>
</organism>
<protein>
    <submittedName>
        <fullName evidence="1">GNAT superfamily N-acetyltransferase</fullName>
    </submittedName>
</protein>
<comment type="caution">
    <text evidence="1">The sequence shown here is derived from an EMBL/GenBank/DDBJ whole genome shotgun (WGS) entry which is preliminary data.</text>
</comment>
<sequence length="234" mass="24925">MNSVSEPLSDTARRRIVSGWASVIGVPAQDIRKDEWVFVERADIEAVVVVRVEGYGFAAAPPEHVELLRHAPPESLLDAAALARMLPAGADPIGSADLLFADSSPRLTRIGACASGPEDMATLRSQVSASEWQESGIEETERQWTAMAPAGSPAAVAGFKRWRSELAQMAVLASPAHRGAGFAYATAAVATQEALGIGLVAQWRSRQGNEASRRLAQRLGFTQLGVQVAVTLKR</sequence>
<gene>
    <name evidence="1" type="ORF">JOF34_000517</name>
</gene>
<evidence type="ECO:0000313" key="2">
    <source>
        <dbReference type="Proteomes" id="UP001519362"/>
    </source>
</evidence>
<reference evidence="1 2" key="1">
    <citation type="submission" date="2021-03" db="EMBL/GenBank/DDBJ databases">
        <title>Sequencing the genomes of 1000 actinobacteria strains.</title>
        <authorList>
            <person name="Klenk H.-P."/>
        </authorList>
    </citation>
    <scope>NUCLEOTIDE SEQUENCE [LARGE SCALE GENOMIC DNA]</scope>
    <source>
        <strain evidence="1 2">DSM 24221</strain>
    </source>
</reference>
<dbReference type="Pfam" id="PF12746">
    <property type="entry name" value="GNAT_acetyltran"/>
    <property type="match status" value="1"/>
</dbReference>
<accession>A0ABS4ZHG3</accession>
<keyword evidence="2" id="KW-1185">Reference proteome</keyword>
<dbReference type="InterPro" id="IPR027365">
    <property type="entry name" value="GNAT_acetyltra_YdfB-like"/>
</dbReference>
<dbReference type="EMBL" id="JAGIOL010000001">
    <property type="protein sequence ID" value="MBP2435931.1"/>
    <property type="molecule type" value="Genomic_DNA"/>
</dbReference>
<dbReference type="InterPro" id="IPR016181">
    <property type="entry name" value="Acyl_CoA_acyltransferase"/>
</dbReference>
<dbReference type="Gene3D" id="3.40.630.30">
    <property type="match status" value="1"/>
</dbReference>